<protein>
    <submittedName>
        <fullName evidence="1">Uncharacterized protein</fullName>
    </submittedName>
</protein>
<reference evidence="1" key="1">
    <citation type="submission" date="2021-10" db="EMBL/GenBank/DDBJ databases">
        <title>Tropical sea cucumber genome reveals ecological adaptation and Cuvierian tubules defense mechanism.</title>
        <authorList>
            <person name="Chen T."/>
        </authorList>
    </citation>
    <scope>NUCLEOTIDE SEQUENCE</scope>
    <source>
        <strain evidence="1">Nanhai2018</strain>
        <tissue evidence="1">Muscle</tissue>
    </source>
</reference>
<evidence type="ECO:0000313" key="2">
    <source>
        <dbReference type="Proteomes" id="UP001152320"/>
    </source>
</evidence>
<gene>
    <name evidence="1" type="ORF">HOLleu_17196</name>
</gene>
<name>A0A9Q1C568_HOLLE</name>
<comment type="caution">
    <text evidence="1">The sequence shown here is derived from an EMBL/GenBank/DDBJ whole genome shotgun (WGS) entry which is preliminary data.</text>
</comment>
<keyword evidence="2" id="KW-1185">Reference proteome</keyword>
<dbReference type="PANTHER" id="PTHR21301">
    <property type="entry name" value="REVERSE TRANSCRIPTASE"/>
    <property type="match status" value="1"/>
</dbReference>
<organism evidence="1 2">
    <name type="scientific">Holothuria leucospilota</name>
    <name type="common">Black long sea cucumber</name>
    <name type="synonym">Mertensiothuria leucospilota</name>
    <dbReference type="NCBI Taxonomy" id="206669"/>
    <lineage>
        <taxon>Eukaryota</taxon>
        <taxon>Metazoa</taxon>
        <taxon>Echinodermata</taxon>
        <taxon>Eleutherozoa</taxon>
        <taxon>Echinozoa</taxon>
        <taxon>Holothuroidea</taxon>
        <taxon>Aspidochirotacea</taxon>
        <taxon>Aspidochirotida</taxon>
        <taxon>Holothuriidae</taxon>
        <taxon>Holothuria</taxon>
    </lineage>
</organism>
<dbReference type="OrthoDB" id="10025388at2759"/>
<dbReference type="Proteomes" id="UP001152320">
    <property type="component" value="Chromosome 7"/>
</dbReference>
<dbReference type="PANTHER" id="PTHR21301:SF10">
    <property type="entry name" value="REVERSE TRANSCRIPTASE DOMAIN-CONTAINING PROTEIN"/>
    <property type="match status" value="1"/>
</dbReference>
<dbReference type="EMBL" id="JAIZAY010000007">
    <property type="protein sequence ID" value="KAJ8039468.1"/>
    <property type="molecule type" value="Genomic_DNA"/>
</dbReference>
<sequence length="155" mass="18293">MTFYCYKRERNLTFLDLKFFKGNKFHSSGFLDTKVYTKPTETFQYVDRNSAHSLATFKGFMKCEELRYARLCSNETDFLEKRNSFTEKLLTRNISPEELASATNGLDYKQRTNLFASKNMEIKQRCHSFSKEHTPLYQNVSPKASFNKALEFHCK</sequence>
<proteinExistence type="predicted"/>
<accession>A0A9Q1C568</accession>
<evidence type="ECO:0000313" key="1">
    <source>
        <dbReference type="EMBL" id="KAJ8039468.1"/>
    </source>
</evidence>
<dbReference type="AlphaFoldDB" id="A0A9Q1C568"/>